<keyword evidence="2" id="KW-0238">DNA-binding</keyword>
<sequence>MPKTPTAAPPPRTPRTPRAIHRELRLHARVPKPPAAIPPTANPARDSPRSPPARPRAENPSRHASGRERQRAPTAAIPGADKPVAPRAAAARTLGIKKALVFYAGKAPRGVKTDWIMHEYRLADAGRRAKKGSLRLDDWVLCRLYNKKNEWEKMRLGKGAVVGAAKEEEAMDMSTSHSQTHSWVETRTPESEIVDNDPPFPDLPAPAPAMMVPKKERVDDGGSARTSDLFVDLSYDDIQGMYSGLDMLPPAGEDLYSSLFASPRVRGNQPTGATGLGLGPF</sequence>
<dbReference type="PANTHER" id="PTHR31719">
    <property type="entry name" value="NAC TRANSCRIPTION FACTOR 56"/>
    <property type="match status" value="1"/>
</dbReference>
<feature type="domain" description="NAC" evidence="6">
    <location>
        <begin position="1"/>
        <end position="147"/>
    </location>
</feature>
<dbReference type="SMR" id="A0A1D6N2B0"/>
<dbReference type="PROSITE" id="PS51005">
    <property type="entry name" value="NAC"/>
    <property type="match status" value="1"/>
</dbReference>
<dbReference type="Gene3D" id="2.170.150.80">
    <property type="entry name" value="NAC domain"/>
    <property type="match status" value="1"/>
</dbReference>
<feature type="compositionally biased region" description="Pro residues" evidence="5">
    <location>
        <begin position="31"/>
        <end position="41"/>
    </location>
</feature>
<accession>A0A3L6FN61</accession>
<reference evidence="7 9" key="1">
    <citation type="submission" date="2015-12" db="EMBL/GenBank/DDBJ databases">
        <title>Update maize B73 reference genome by single molecule sequencing technologies.</title>
        <authorList>
            <consortium name="Maize Genome Sequencing Project"/>
            <person name="Ware D."/>
        </authorList>
    </citation>
    <scope>NUCLEOTIDE SEQUENCE [LARGE SCALE GENOMIC DNA]</scope>
    <source>
        <strain evidence="9">cv. B73</strain>
        <tissue evidence="7">Seedling</tissue>
    </source>
</reference>
<keyword evidence="4" id="KW-0539">Nucleus</keyword>
<evidence type="ECO:0000313" key="9">
    <source>
        <dbReference type="Proteomes" id="UP000007305"/>
    </source>
</evidence>
<gene>
    <name evidence="7" type="ORF">ZEAMMB73_Zm00001d042246</name>
</gene>
<dbReference type="GO" id="GO:0003677">
    <property type="term" value="F:DNA binding"/>
    <property type="evidence" value="ECO:0007669"/>
    <property type="project" value="UniProtKB-KW"/>
</dbReference>
<evidence type="ECO:0000256" key="4">
    <source>
        <dbReference type="ARBA" id="ARBA00023242"/>
    </source>
</evidence>
<dbReference type="ExpressionAtlas" id="A0A1D6N2B0">
    <property type="expression patterns" value="baseline and differential"/>
</dbReference>
<evidence type="ECO:0000313" key="8">
    <source>
        <dbReference type="EnsemblPlants" id="Zm00001eb142410_P001"/>
    </source>
</evidence>
<reference evidence="8" key="3">
    <citation type="submission" date="2021-05" db="UniProtKB">
        <authorList>
            <consortium name="EnsemblPlants"/>
        </authorList>
    </citation>
    <scope>IDENTIFICATION</scope>
    <source>
        <strain evidence="8">cv. B73</strain>
    </source>
</reference>
<dbReference type="SUPFAM" id="SSF101941">
    <property type="entry name" value="NAC domain"/>
    <property type="match status" value="1"/>
</dbReference>
<keyword evidence="3" id="KW-0804">Transcription</keyword>
<evidence type="ECO:0000256" key="3">
    <source>
        <dbReference type="ARBA" id="ARBA00023163"/>
    </source>
</evidence>
<dbReference type="InterPro" id="IPR036093">
    <property type="entry name" value="NAC_dom_sf"/>
</dbReference>
<keyword evidence="9" id="KW-1185">Reference proteome</keyword>
<keyword evidence="1" id="KW-0805">Transcription regulation</keyword>
<dbReference type="EnsemblPlants" id="Zm00001eb142410_T001">
    <property type="protein sequence ID" value="Zm00001eb142410_P001"/>
    <property type="gene ID" value="Zm00001eb142410"/>
</dbReference>
<evidence type="ECO:0000313" key="7">
    <source>
        <dbReference type="EMBL" id="ONM34852.1"/>
    </source>
</evidence>
<dbReference type="Pfam" id="PF02365">
    <property type="entry name" value="NAM"/>
    <property type="match status" value="1"/>
</dbReference>
<proteinExistence type="predicted"/>
<evidence type="ECO:0000256" key="1">
    <source>
        <dbReference type="ARBA" id="ARBA00023015"/>
    </source>
</evidence>
<evidence type="ECO:0000259" key="6">
    <source>
        <dbReference type="PROSITE" id="PS51005"/>
    </source>
</evidence>
<feature type="compositionally biased region" description="Basic and acidic residues" evidence="5">
    <location>
        <begin position="55"/>
        <end position="71"/>
    </location>
</feature>
<dbReference type="Proteomes" id="UP000007305">
    <property type="component" value="Chromosome 3"/>
</dbReference>
<dbReference type="EMBL" id="CM007649">
    <property type="protein sequence ID" value="ONM34852.1"/>
    <property type="molecule type" value="Genomic_DNA"/>
</dbReference>
<evidence type="ECO:0000256" key="5">
    <source>
        <dbReference type="SAM" id="MobiDB-lite"/>
    </source>
</evidence>
<feature type="region of interest" description="Disordered" evidence="5">
    <location>
        <begin position="1"/>
        <end position="84"/>
    </location>
</feature>
<dbReference type="InterPro" id="IPR003441">
    <property type="entry name" value="NAC-dom"/>
</dbReference>
<dbReference type="GO" id="GO:0006355">
    <property type="term" value="P:regulation of DNA-templated transcription"/>
    <property type="evidence" value="ECO:0007669"/>
    <property type="project" value="InterPro"/>
</dbReference>
<dbReference type="PANTHER" id="PTHR31719:SF249">
    <property type="entry name" value="NAC DOMAIN-CONTAINING PROTEIN 2"/>
    <property type="match status" value="1"/>
</dbReference>
<name>A0A1D6N2B0_MAIZE</name>
<protein>
    <recommendedName>
        <fullName evidence="6">NAC domain-containing protein</fullName>
    </recommendedName>
</protein>
<dbReference type="AlphaFoldDB" id="A0A1D6N2B0"/>
<dbReference type="eggNOG" id="ENOG502QRBC">
    <property type="taxonomic scope" value="Eukaryota"/>
</dbReference>
<dbReference type="Gramene" id="Zm00001eb142410_T001">
    <property type="protein sequence ID" value="Zm00001eb142410_P001"/>
    <property type="gene ID" value="Zm00001eb142410"/>
</dbReference>
<accession>A0A1D6N2B0</accession>
<reference evidence="8" key="2">
    <citation type="submission" date="2019-07" db="EMBL/GenBank/DDBJ databases">
        <authorList>
            <person name="Seetharam A."/>
            <person name="Woodhouse M."/>
            <person name="Cannon E."/>
        </authorList>
    </citation>
    <scope>NUCLEOTIDE SEQUENCE [LARGE SCALE GENOMIC DNA]</scope>
    <source>
        <strain evidence="8">cv. B73</strain>
    </source>
</reference>
<dbReference type="PaxDb" id="4577-GRMZM2G060116_P01"/>
<organism evidence="7">
    <name type="scientific">Zea mays</name>
    <name type="common">Maize</name>
    <dbReference type="NCBI Taxonomy" id="4577"/>
    <lineage>
        <taxon>Eukaryota</taxon>
        <taxon>Viridiplantae</taxon>
        <taxon>Streptophyta</taxon>
        <taxon>Embryophyta</taxon>
        <taxon>Tracheophyta</taxon>
        <taxon>Spermatophyta</taxon>
        <taxon>Magnoliopsida</taxon>
        <taxon>Liliopsida</taxon>
        <taxon>Poales</taxon>
        <taxon>Poaceae</taxon>
        <taxon>PACMAD clade</taxon>
        <taxon>Panicoideae</taxon>
        <taxon>Andropogonodae</taxon>
        <taxon>Andropogoneae</taxon>
        <taxon>Tripsacinae</taxon>
        <taxon>Zea</taxon>
    </lineage>
</organism>
<evidence type="ECO:0000256" key="2">
    <source>
        <dbReference type="ARBA" id="ARBA00023125"/>
    </source>
</evidence>